<organism evidence="1 2">
    <name type="scientific">Halalkalibacter hemicellulosilyticusJCM 9152</name>
    <dbReference type="NCBI Taxonomy" id="1236971"/>
    <lineage>
        <taxon>Bacteria</taxon>
        <taxon>Bacillati</taxon>
        <taxon>Bacillota</taxon>
        <taxon>Bacilli</taxon>
        <taxon>Bacillales</taxon>
        <taxon>Bacillaceae</taxon>
        <taxon>Halalkalibacter</taxon>
    </lineage>
</organism>
<name>W4QCD9_9BACI</name>
<reference evidence="1" key="1">
    <citation type="journal article" date="2014" name="Genome Announc.">
        <title>Draft Genome Sequences of Three Alkaliphilic Bacillus Strains, Bacillus wakoensis JCM 9140T, Bacillus akibai JCM 9157T, and Bacillus hemicellulosilyticus JCM 9152T.</title>
        <authorList>
            <person name="Yuki M."/>
            <person name="Oshima K."/>
            <person name="Suda W."/>
            <person name="Oshida Y."/>
            <person name="Kitamura K."/>
            <person name="Iida T."/>
            <person name="Hattori M."/>
            <person name="Ohkuma M."/>
        </authorList>
    </citation>
    <scope>NUCLEOTIDE SEQUENCE [LARGE SCALE GENOMIC DNA]</scope>
    <source>
        <strain evidence="1">JCM 9152</strain>
    </source>
</reference>
<dbReference type="OrthoDB" id="2959323at2"/>
<evidence type="ECO:0000313" key="2">
    <source>
        <dbReference type="Proteomes" id="UP000018895"/>
    </source>
</evidence>
<dbReference type="AlphaFoldDB" id="W4QCD9"/>
<comment type="caution">
    <text evidence="1">The sequence shown here is derived from an EMBL/GenBank/DDBJ whole genome shotgun (WGS) entry which is preliminary data.</text>
</comment>
<evidence type="ECO:0000313" key="1">
    <source>
        <dbReference type="EMBL" id="GAE29029.1"/>
    </source>
</evidence>
<keyword evidence="2" id="KW-1185">Reference proteome</keyword>
<dbReference type="RefSeq" id="WP_035340181.1">
    <property type="nucleotide sequence ID" value="NZ_BAUU01000002.1"/>
</dbReference>
<dbReference type="STRING" id="1236971.JCM9152_368"/>
<protein>
    <submittedName>
        <fullName evidence="1">Uncharacterized protein</fullName>
    </submittedName>
</protein>
<proteinExistence type="predicted"/>
<gene>
    <name evidence="1" type="ORF">JCM9152_368</name>
</gene>
<dbReference type="Proteomes" id="UP000018895">
    <property type="component" value="Unassembled WGS sequence"/>
</dbReference>
<sequence>MYLLDKVIKVDEKRVKDRCFIVEEGRVRYATTTFKQWNKKRVSMNGTVLCSGRVYFDDSLLYEGGDDILYERQKQLIKDGCTTVAIAPHVKYESELANVYHNWNAYLKKSTIDYVIGLTIPAYLIRMSFIRKCQNMLIPYLKVELTTEEDIHSIKWTHISHTLLHYPLAIIPVFQASTKRAKSLEVIWRKYCLDYGIHTDLDSQYSNRINKSLLQKIGLFPQKGTLIAGSDLDYIAYVDRKRKKRYEERKRTARDIEHYKHEEPDLVVLRGRILKVLNEIDLKPGFGQPIQIIRPGRFLSMNDLMEQENHVYRSSY</sequence>
<accession>W4QCD9</accession>
<dbReference type="EMBL" id="BAUU01000002">
    <property type="protein sequence ID" value="GAE29029.1"/>
    <property type="molecule type" value="Genomic_DNA"/>
</dbReference>